<feature type="compositionally biased region" description="Basic and acidic residues" evidence="10">
    <location>
        <begin position="321"/>
        <end position="333"/>
    </location>
</feature>
<dbReference type="AlphaFoldDB" id="A0AA47MYY4"/>
<evidence type="ECO:0000259" key="12">
    <source>
        <dbReference type="PROSITE" id="PS50222"/>
    </source>
</evidence>
<dbReference type="GO" id="GO:0005758">
    <property type="term" value="C:mitochondrial intermembrane space"/>
    <property type="evidence" value="ECO:0007669"/>
    <property type="project" value="UniProtKB-SubCell"/>
</dbReference>
<evidence type="ECO:0000313" key="14">
    <source>
        <dbReference type="Proteomes" id="UP001174136"/>
    </source>
</evidence>
<reference evidence="13" key="1">
    <citation type="journal article" date="2023" name="Front. Mar. Sci.">
        <title>A new Merluccius polli reference genome to investigate the effects of global change in West African waters.</title>
        <authorList>
            <person name="Mateo J.L."/>
            <person name="Blanco-Fernandez C."/>
            <person name="Garcia-Vazquez E."/>
            <person name="Machado-Schiaffino G."/>
        </authorList>
    </citation>
    <scope>NUCLEOTIDE SEQUENCE</scope>
    <source>
        <strain evidence="13">C29</strain>
        <tissue evidence="13">Fin</tissue>
    </source>
</reference>
<evidence type="ECO:0000256" key="7">
    <source>
        <dbReference type="ARBA" id="ARBA00022946"/>
    </source>
</evidence>
<evidence type="ECO:0000256" key="5">
    <source>
        <dbReference type="ARBA" id="ARBA00022792"/>
    </source>
</evidence>
<evidence type="ECO:0000256" key="1">
    <source>
        <dbReference type="ARBA" id="ARBA00004273"/>
    </source>
</evidence>
<dbReference type="Proteomes" id="UP001174136">
    <property type="component" value="Unassembled WGS sequence"/>
</dbReference>
<feature type="region of interest" description="Disordered" evidence="10">
    <location>
        <begin position="241"/>
        <end position="333"/>
    </location>
</feature>
<gene>
    <name evidence="13" type="primary">MICU3</name>
    <name evidence="13" type="ORF">N1851_009974</name>
</gene>
<dbReference type="GO" id="GO:1990246">
    <property type="term" value="C:uniplex complex"/>
    <property type="evidence" value="ECO:0007669"/>
    <property type="project" value="TreeGrafter"/>
</dbReference>
<feature type="transmembrane region" description="Helical" evidence="11">
    <location>
        <begin position="525"/>
        <end position="542"/>
    </location>
</feature>
<sequence length="1022" mass="115472">MASGQSSSYVAKDSNSSAASFICSLFRDLGPGLTGRGASPPHQGGLGSGSAVTQQARVQLRDAVRVHGPWQEVCEPLVSSGARAVARRAVLVQRQEVERSSVAVAIYVGGVRVVPVLLKLLLEHTLRRQLLLQEEEEEEEKHHPEPRIQIPVKRREMRLPNLLWSVRVPRTVVPGPAVQLAPPQDALQVAEVRQAPGQPLRRHQLLPVLLLQQLLPLLLLLLLALPVLLLLLLLLLHSPQQRAQPSGNGSVIVRGEEEMGADGRRRGTGGTEAVLQEHAGEPPQFYRRRPHHRSPVSPVSLRSQIPDSRRRARGPPRSGRAARDGEKLPAGRRGDAVALRVRCACARSAAESPVRVLTTDTTSRERPLAVPPLKHQSHQKSPTIVFPLKDLNGRSSSFISVQVSFHICSRWAPLILHVHYSPAVTTTLDQTRSRPGTGPGLGSVCDERVTRRARREVREIIRKSRDETRERVKVPPLPVLIATRSQQQCPPSAERRPRWPPGCDSDRRPAAGGELVGVRRTTRRLCGGLAAGGALLSAFYYASRLNRWLLPAVPAVAAKEKGHVRKKEEEKEEKGLAGEDFVAPAHPYDFEEGEVHMSSHEHRFRLFSSVEYEGQLYMTPQNFIESVTMSEPRNRRAWRSLTKQELEKILSDTPPVWRGTSKLFRNLRERGIIAYTEYLFLLCILTKPHAGFKIAFNMFDADGNQMVDKREFLVLQEIFRKKNEKRGRKGDVDKSAQLSMQLYGYHVAPINSVLKKDNQEFVARSYWDILRRCASQALFSDLAETCTHTCFTRLHPESSQSLIGCLIYYSLPPHPSSSDQMQRTDENIMTDTTLLVHFFGKKGKAELTFDDFYRFMDNIQTEMLEIEFLNYSNGMTTISQEDFARILLRFTNVENINAYLENIHQSIPDEKGITFDEFRSFFQFLNNLEDFAIAMQMYNFAARSIGQDEFARAVFVATGLKLTRHLVNTIFKIFDVDHDDQLSYKEFIGIMKDRLHRGARGYKSEERFTSFRSCLRKELASR</sequence>
<keyword evidence="5" id="KW-0999">Mitochondrion inner membrane</keyword>
<feature type="compositionally biased region" description="Basic and acidic residues" evidence="10">
    <location>
        <begin position="254"/>
        <end position="265"/>
    </location>
</feature>
<dbReference type="PANTHER" id="PTHR12294">
    <property type="entry name" value="EF HAND DOMAIN FAMILY A1,A2-RELATED"/>
    <property type="match status" value="1"/>
</dbReference>
<dbReference type="PANTHER" id="PTHR12294:SF10">
    <property type="entry name" value="CALCIUM UPTAKE PROTEIN 3, MITOCHONDRIAL"/>
    <property type="match status" value="1"/>
</dbReference>
<dbReference type="SUPFAM" id="SSF47473">
    <property type="entry name" value="EF-hand"/>
    <property type="match status" value="2"/>
</dbReference>
<dbReference type="CDD" id="cd16175">
    <property type="entry name" value="EFh_MICU3"/>
    <property type="match status" value="1"/>
</dbReference>
<evidence type="ECO:0000256" key="11">
    <source>
        <dbReference type="SAM" id="Phobius"/>
    </source>
</evidence>
<name>A0AA47MYY4_MERPO</name>
<keyword evidence="8" id="KW-0496">Mitochondrion</keyword>
<keyword evidence="11" id="KW-1133">Transmembrane helix</keyword>
<accession>A0AA47MYY4</accession>
<organism evidence="13 14">
    <name type="scientific">Merluccius polli</name>
    <name type="common">Benguela hake</name>
    <name type="synonym">Merluccius cadenati</name>
    <dbReference type="NCBI Taxonomy" id="89951"/>
    <lineage>
        <taxon>Eukaryota</taxon>
        <taxon>Metazoa</taxon>
        <taxon>Chordata</taxon>
        <taxon>Craniata</taxon>
        <taxon>Vertebrata</taxon>
        <taxon>Euteleostomi</taxon>
        <taxon>Actinopterygii</taxon>
        <taxon>Neopterygii</taxon>
        <taxon>Teleostei</taxon>
        <taxon>Neoteleostei</taxon>
        <taxon>Acanthomorphata</taxon>
        <taxon>Zeiogadaria</taxon>
        <taxon>Gadariae</taxon>
        <taxon>Gadiformes</taxon>
        <taxon>Gadoidei</taxon>
        <taxon>Merlucciidae</taxon>
        <taxon>Merluccius</taxon>
    </lineage>
</organism>
<keyword evidence="6" id="KW-0106">Calcium</keyword>
<dbReference type="PROSITE" id="PS00018">
    <property type="entry name" value="EF_HAND_1"/>
    <property type="match status" value="2"/>
</dbReference>
<dbReference type="InterPro" id="IPR011992">
    <property type="entry name" value="EF-hand-dom_pair"/>
</dbReference>
<dbReference type="InterPro" id="IPR039800">
    <property type="entry name" value="MICU1/2/3"/>
</dbReference>
<evidence type="ECO:0000256" key="9">
    <source>
        <dbReference type="ARBA" id="ARBA00023136"/>
    </source>
</evidence>
<feature type="transmembrane region" description="Helical" evidence="11">
    <location>
        <begin position="214"/>
        <end position="236"/>
    </location>
</feature>
<keyword evidence="9 11" id="KW-0472">Membrane</keyword>
<dbReference type="GO" id="GO:0051560">
    <property type="term" value="P:mitochondrial calcium ion homeostasis"/>
    <property type="evidence" value="ECO:0007669"/>
    <property type="project" value="TreeGrafter"/>
</dbReference>
<feature type="domain" description="EF-hand" evidence="12">
    <location>
        <begin position="962"/>
        <end position="997"/>
    </location>
</feature>
<comment type="subcellular location">
    <subcellularLocation>
        <location evidence="1">Mitochondrion inner membrane</location>
    </subcellularLocation>
    <subcellularLocation>
        <location evidence="2">Mitochondrion intermembrane space</location>
    </subcellularLocation>
</comment>
<dbReference type="SMART" id="SM00054">
    <property type="entry name" value="EFh"/>
    <property type="match status" value="2"/>
</dbReference>
<dbReference type="EMBL" id="JAOPHQ010001789">
    <property type="protein sequence ID" value="KAK0149303.1"/>
    <property type="molecule type" value="Genomic_DNA"/>
</dbReference>
<dbReference type="Gene3D" id="1.10.238.10">
    <property type="entry name" value="EF-hand"/>
    <property type="match status" value="2"/>
</dbReference>
<evidence type="ECO:0000256" key="10">
    <source>
        <dbReference type="SAM" id="MobiDB-lite"/>
    </source>
</evidence>
<feature type="region of interest" description="Disordered" evidence="10">
    <location>
        <begin position="484"/>
        <end position="510"/>
    </location>
</feature>
<comment type="caution">
    <text evidence="13">The sequence shown here is derived from an EMBL/GenBank/DDBJ whole genome shotgun (WGS) entry which is preliminary data.</text>
</comment>
<dbReference type="GO" id="GO:0005509">
    <property type="term" value="F:calcium ion binding"/>
    <property type="evidence" value="ECO:0007669"/>
    <property type="project" value="InterPro"/>
</dbReference>
<evidence type="ECO:0000313" key="13">
    <source>
        <dbReference type="EMBL" id="KAK0149303.1"/>
    </source>
</evidence>
<evidence type="ECO:0000256" key="8">
    <source>
        <dbReference type="ARBA" id="ARBA00023128"/>
    </source>
</evidence>
<keyword evidence="14" id="KW-1185">Reference proteome</keyword>
<evidence type="ECO:0000256" key="6">
    <source>
        <dbReference type="ARBA" id="ARBA00022837"/>
    </source>
</evidence>
<evidence type="ECO:0000256" key="4">
    <source>
        <dbReference type="ARBA" id="ARBA00022737"/>
    </source>
</evidence>
<evidence type="ECO:0000256" key="3">
    <source>
        <dbReference type="ARBA" id="ARBA00022723"/>
    </source>
</evidence>
<dbReference type="InterPro" id="IPR018247">
    <property type="entry name" value="EF_Hand_1_Ca_BS"/>
</dbReference>
<dbReference type="GO" id="GO:0036444">
    <property type="term" value="P:calcium import into the mitochondrion"/>
    <property type="evidence" value="ECO:0007669"/>
    <property type="project" value="TreeGrafter"/>
</dbReference>
<protein>
    <submittedName>
        <fullName evidence="13">Calcium uptake protein 3, mitochondrial</fullName>
    </submittedName>
</protein>
<evidence type="ECO:0000256" key="2">
    <source>
        <dbReference type="ARBA" id="ARBA00004569"/>
    </source>
</evidence>
<keyword evidence="11" id="KW-0812">Transmembrane</keyword>
<dbReference type="InterPro" id="IPR002048">
    <property type="entry name" value="EF_hand_dom"/>
</dbReference>
<proteinExistence type="predicted"/>
<keyword evidence="4" id="KW-0677">Repeat</keyword>
<dbReference type="PROSITE" id="PS50222">
    <property type="entry name" value="EF_HAND_2"/>
    <property type="match status" value="2"/>
</dbReference>
<keyword evidence="3" id="KW-0479">Metal-binding</keyword>
<feature type="domain" description="EF-hand" evidence="12">
    <location>
        <begin position="687"/>
        <end position="722"/>
    </location>
</feature>
<keyword evidence="7" id="KW-0809">Transit peptide</keyword>